<dbReference type="Proteomes" id="UP000003477">
    <property type="component" value="Unassembled WGS sequence"/>
</dbReference>
<feature type="transmembrane region" description="Helical" evidence="1">
    <location>
        <begin position="7"/>
        <end position="31"/>
    </location>
</feature>
<name>G5JBA9_CROWT</name>
<gene>
    <name evidence="2" type="ORF">CWATWH0003_4723</name>
</gene>
<organism evidence="2 3">
    <name type="scientific">Crocosphaera watsonii WH 0003</name>
    <dbReference type="NCBI Taxonomy" id="423471"/>
    <lineage>
        <taxon>Bacteria</taxon>
        <taxon>Bacillati</taxon>
        <taxon>Cyanobacteriota</taxon>
        <taxon>Cyanophyceae</taxon>
        <taxon>Oscillatoriophycideae</taxon>
        <taxon>Chroococcales</taxon>
        <taxon>Aphanothecaceae</taxon>
        <taxon>Crocosphaera</taxon>
    </lineage>
</organism>
<feature type="transmembrane region" description="Helical" evidence="1">
    <location>
        <begin position="51"/>
        <end position="71"/>
    </location>
</feature>
<reference evidence="2 3" key="1">
    <citation type="journal article" date="2011" name="Front. Microbiol.">
        <title>Two Strains of Crocosphaera watsonii with Highly Conserved Genomes are Distinguished by Strain-Specific Features.</title>
        <authorList>
            <person name="Bench S.R."/>
            <person name="Ilikchyan I.N."/>
            <person name="Tripp H.J."/>
            <person name="Zehr J.P."/>
        </authorList>
    </citation>
    <scope>NUCLEOTIDE SEQUENCE [LARGE SCALE GENOMIC DNA]</scope>
    <source>
        <strain evidence="2 3">WH 0003</strain>
    </source>
</reference>
<dbReference type="PATRIC" id="fig|423471.3.peg.4421"/>
<accession>G5JBA9</accession>
<keyword evidence="1" id="KW-1133">Transmembrane helix</keyword>
<dbReference type="GeneID" id="88768109"/>
<dbReference type="EMBL" id="AESD01000710">
    <property type="protein sequence ID" value="EHJ10527.1"/>
    <property type="molecule type" value="Genomic_DNA"/>
</dbReference>
<evidence type="ECO:0000313" key="3">
    <source>
        <dbReference type="Proteomes" id="UP000003477"/>
    </source>
</evidence>
<comment type="caution">
    <text evidence="2">The sequence shown here is derived from an EMBL/GenBank/DDBJ whole genome shotgun (WGS) entry which is preliminary data.</text>
</comment>
<keyword evidence="1" id="KW-0472">Membrane</keyword>
<proteinExistence type="predicted"/>
<feature type="transmembrane region" description="Helical" evidence="1">
    <location>
        <begin position="199"/>
        <end position="221"/>
    </location>
</feature>
<feature type="transmembrane region" description="Helical" evidence="1">
    <location>
        <begin position="123"/>
        <end position="146"/>
    </location>
</feature>
<evidence type="ECO:0000256" key="1">
    <source>
        <dbReference type="SAM" id="Phobius"/>
    </source>
</evidence>
<sequence length="397" mass="45038">MLRLTLYILAGVLSVLAGWHFYQSCLFILQWLSQNPDLAFLDLLRQWPEMILFPLITIFLASGMVLNEIFISNPTRPLLNLKVAVRPLLLSTIIGLLLGLAIGGLLQIFYLPQLNIDEKTVRVVSWWCIGVTVGFIEGVTWQFHSMEAGDKKRYQKRLLISLFAASLSSIIAAWIFEWIRDSFDTTLLIFQQIEDPLGFSILGILLGIAFTITTSPSYMAALRAGKGFEYREDDFSPVTQSIDTDYIQTQTQNNSQTAPIISKKAIQTLKFVSETSAEKIEEGLSIELPEKSPIRIGGTQKQQLSNGQIIGSDIYLPNTPAHMADIVVNKRETKLIPNPKNYDKIEVNFIQLNSTKEITLKHNTLLTFYSDEPDENNANQPKMYRFVYYNRFLDPQS</sequence>
<feature type="transmembrane region" description="Helical" evidence="1">
    <location>
        <begin position="83"/>
        <end position="111"/>
    </location>
</feature>
<dbReference type="RefSeq" id="WP_007312560.1">
    <property type="nucleotide sequence ID" value="NZ_AESD01000710.1"/>
</dbReference>
<dbReference type="AlphaFoldDB" id="G5JBA9"/>
<feature type="transmembrane region" description="Helical" evidence="1">
    <location>
        <begin position="158"/>
        <end position="179"/>
    </location>
</feature>
<keyword evidence="1" id="KW-0812">Transmembrane</keyword>
<protein>
    <submittedName>
        <fullName evidence="2">Uncharacterized protein</fullName>
    </submittedName>
</protein>
<evidence type="ECO:0000313" key="2">
    <source>
        <dbReference type="EMBL" id="EHJ10527.1"/>
    </source>
</evidence>